<accession>A0ABM8HQY8</accession>
<dbReference type="InterPro" id="IPR029058">
    <property type="entry name" value="AB_hydrolase_fold"/>
</dbReference>
<organism evidence="3 4">
    <name type="scientific">Desulfuromonas versatilis</name>
    <dbReference type="NCBI Taxonomy" id="2802975"/>
    <lineage>
        <taxon>Bacteria</taxon>
        <taxon>Pseudomonadati</taxon>
        <taxon>Thermodesulfobacteriota</taxon>
        <taxon>Desulfuromonadia</taxon>
        <taxon>Desulfuromonadales</taxon>
        <taxon>Desulfuromonadaceae</taxon>
        <taxon>Desulfuromonas</taxon>
    </lineage>
</organism>
<reference evidence="3 4" key="2">
    <citation type="journal article" date="2021" name="Int. J. Syst. Evol. Microbiol.">
        <title>Isolation and Polyphasic Characterization of Desulfuromonas versatilis sp. Nov., an Electrogenic Bacteria Capable of Versatile Metabolism Isolated from a Graphene Oxide-Reducing Enrichment Culture.</title>
        <authorList>
            <person name="Xie L."/>
            <person name="Yoshida N."/>
            <person name="Ishii S."/>
            <person name="Meng L."/>
        </authorList>
    </citation>
    <scope>NUCLEOTIDE SEQUENCE [LARGE SCALE GENOMIC DNA]</scope>
    <source>
        <strain evidence="3 4">NIT-T3</strain>
    </source>
</reference>
<dbReference type="InterPro" id="IPR050261">
    <property type="entry name" value="FrsA_esterase"/>
</dbReference>
<feature type="domain" description="Dienelactone hydrolase" evidence="2">
    <location>
        <begin position="37"/>
        <end position="260"/>
    </location>
</feature>
<evidence type="ECO:0000256" key="1">
    <source>
        <dbReference type="SAM" id="SignalP"/>
    </source>
</evidence>
<name>A0ABM8HQY8_9BACT</name>
<dbReference type="SUPFAM" id="SSF53474">
    <property type="entry name" value="alpha/beta-Hydrolases"/>
    <property type="match status" value="1"/>
</dbReference>
<evidence type="ECO:0000313" key="3">
    <source>
        <dbReference type="EMBL" id="BCR02995.1"/>
    </source>
</evidence>
<proteinExistence type="predicted"/>
<dbReference type="EMBL" id="AP024355">
    <property type="protein sequence ID" value="BCR02995.1"/>
    <property type="molecule type" value="Genomic_DNA"/>
</dbReference>
<dbReference type="GO" id="GO:0016787">
    <property type="term" value="F:hydrolase activity"/>
    <property type="evidence" value="ECO:0007669"/>
    <property type="project" value="UniProtKB-KW"/>
</dbReference>
<dbReference type="PANTHER" id="PTHR22946">
    <property type="entry name" value="DIENELACTONE HYDROLASE DOMAIN-CONTAINING PROTEIN-RELATED"/>
    <property type="match status" value="1"/>
</dbReference>
<dbReference type="PANTHER" id="PTHR22946:SF0">
    <property type="entry name" value="DIENELACTONE HYDROLASE DOMAIN-CONTAINING PROTEIN"/>
    <property type="match status" value="1"/>
</dbReference>
<dbReference type="InterPro" id="IPR002925">
    <property type="entry name" value="Dienelactn_hydro"/>
</dbReference>
<keyword evidence="1" id="KW-0732">Signal</keyword>
<dbReference type="Proteomes" id="UP001319827">
    <property type="component" value="Chromosome"/>
</dbReference>
<protein>
    <submittedName>
        <fullName evidence="3">Dienelactone hydrolase</fullName>
    </submittedName>
</protein>
<keyword evidence="4" id="KW-1185">Reference proteome</keyword>
<keyword evidence="3" id="KW-0378">Hydrolase</keyword>
<feature type="chain" id="PRO_5046963614" evidence="1">
    <location>
        <begin position="21"/>
        <end position="262"/>
    </location>
</feature>
<evidence type="ECO:0000313" key="4">
    <source>
        <dbReference type="Proteomes" id="UP001319827"/>
    </source>
</evidence>
<sequence>MARIMMLIALSLWLAGDASAAVQGKPVEYRAGETVLKGYLAWDDAVKDKRPGVLVVHEWWGHNEYARKRAEMLAGLGYPALAVDMYGAGRQAAHPDDAGKFAGELRKNLPLATERFLAALKLLKSQPGVDPEKLAAIGYCFGGGVVLEMARAGVELAGVASFHGSLGTEHPARVGAVKARLLVLNGADDPFVTPEQIGQFNQEMAAARVGYAFVNYPGAKHSFSNPQADEFGKKFNLPLAYHAEADAASWGALQEFFREIFQ</sequence>
<dbReference type="Pfam" id="PF01738">
    <property type="entry name" value="DLH"/>
    <property type="match status" value="1"/>
</dbReference>
<dbReference type="RefSeq" id="WP_221250479.1">
    <property type="nucleotide sequence ID" value="NZ_AP024355.1"/>
</dbReference>
<reference evidence="3 4" key="1">
    <citation type="journal article" date="2016" name="C (Basel)">
        <title>Selective Growth of and Electricity Production by Marine Exoelectrogenic Bacteria in Self-Aggregated Hydrogel of Microbially Reduced Graphene Oxide.</title>
        <authorList>
            <person name="Yoshida N."/>
            <person name="Goto Y."/>
            <person name="Miyata Y."/>
        </authorList>
    </citation>
    <scope>NUCLEOTIDE SEQUENCE [LARGE SCALE GENOMIC DNA]</scope>
    <source>
        <strain evidence="3 4">NIT-T3</strain>
    </source>
</reference>
<dbReference type="Gene3D" id="3.40.50.1820">
    <property type="entry name" value="alpha/beta hydrolase"/>
    <property type="match status" value="1"/>
</dbReference>
<evidence type="ECO:0000259" key="2">
    <source>
        <dbReference type="Pfam" id="PF01738"/>
    </source>
</evidence>
<feature type="signal peptide" evidence="1">
    <location>
        <begin position="1"/>
        <end position="20"/>
    </location>
</feature>
<gene>
    <name evidence="3" type="ORF">DESUT3_00640</name>
</gene>